<dbReference type="Gene3D" id="3.30.730.10">
    <property type="entry name" value="AP2/ERF domain"/>
    <property type="match status" value="1"/>
</dbReference>
<evidence type="ECO:0000256" key="1">
    <source>
        <dbReference type="ARBA" id="ARBA00004123"/>
    </source>
</evidence>
<dbReference type="SMART" id="SM00380">
    <property type="entry name" value="AP2"/>
    <property type="match status" value="1"/>
</dbReference>
<protein>
    <recommendedName>
        <fullName evidence="7">AP2/ERF domain-containing protein</fullName>
    </recommendedName>
</protein>
<keyword evidence="3" id="KW-0238">DNA-binding</keyword>
<comment type="similarity">
    <text evidence="6">Belongs to the AP2/ERF transcription factor family. ERF subfamily.</text>
</comment>
<evidence type="ECO:0000256" key="4">
    <source>
        <dbReference type="ARBA" id="ARBA00023163"/>
    </source>
</evidence>
<evidence type="ECO:0000256" key="5">
    <source>
        <dbReference type="ARBA" id="ARBA00023242"/>
    </source>
</evidence>
<dbReference type="InterPro" id="IPR036955">
    <property type="entry name" value="AP2/ERF_dom_sf"/>
</dbReference>
<sequence>MATKISWDFSSLESINHYFEHDSDILITSSYDPIQSHTSNSRSTQIVSNLDTTNEEKVSNKARVSNAPPTWKHYRGVRRRPWGKFAAEIRDPKKNGARVWLGTYDTEEKAGLAYDRAAFKIRGQKAKLNFPHLIGSDTKSSEPMRVIPTSKKNSCEPYSPPLFDGLDRCRGSKRTKHLTNLLNRLARNRSQVVQLFEIGSVDKDFDADQWLNQLKMRIVMNVPI</sequence>
<keyword evidence="4" id="KW-0804">Transcription</keyword>
<evidence type="ECO:0000256" key="3">
    <source>
        <dbReference type="ARBA" id="ARBA00023125"/>
    </source>
</evidence>
<reference evidence="8 9" key="1">
    <citation type="submission" date="2024-03" db="EMBL/GenBank/DDBJ databases">
        <authorList>
            <person name="Martinez-Hernandez J."/>
        </authorList>
    </citation>
    <scope>NUCLEOTIDE SEQUENCE [LARGE SCALE GENOMIC DNA]</scope>
</reference>
<evidence type="ECO:0000313" key="9">
    <source>
        <dbReference type="Proteomes" id="UP001497480"/>
    </source>
</evidence>
<name>A0AAV1XR69_LUPLU</name>
<organism evidence="8 9">
    <name type="scientific">Lupinus luteus</name>
    <name type="common">European yellow lupine</name>
    <dbReference type="NCBI Taxonomy" id="3873"/>
    <lineage>
        <taxon>Eukaryota</taxon>
        <taxon>Viridiplantae</taxon>
        <taxon>Streptophyta</taxon>
        <taxon>Embryophyta</taxon>
        <taxon>Tracheophyta</taxon>
        <taxon>Spermatophyta</taxon>
        <taxon>Magnoliopsida</taxon>
        <taxon>eudicotyledons</taxon>
        <taxon>Gunneridae</taxon>
        <taxon>Pentapetalae</taxon>
        <taxon>rosids</taxon>
        <taxon>fabids</taxon>
        <taxon>Fabales</taxon>
        <taxon>Fabaceae</taxon>
        <taxon>Papilionoideae</taxon>
        <taxon>50 kb inversion clade</taxon>
        <taxon>genistoids sensu lato</taxon>
        <taxon>core genistoids</taxon>
        <taxon>Genisteae</taxon>
        <taxon>Lupinus</taxon>
    </lineage>
</organism>
<dbReference type="GO" id="GO:0009873">
    <property type="term" value="P:ethylene-activated signaling pathway"/>
    <property type="evidence" value="ECO:0007669"/>
    <property type="project" value="InterPro"/>
</dbReference>
<dbReference type="PROSITE" id="PS51032">
    <property type="entry name" value="AP2_ERF"/>
    <property type="match status" value="1"/>
</dbReference>
<proteinExistence type="inferred from homology"/>
<keyword evidence="2" id="KW-0805">Transcription regulation</keyword>
<dbReference type="EMBL" id="CAXHTB010000018">
    <property type="protein sequence ID" value="CAL0324331.1"/>
    <property type="molecule type" value="Genomic_DNA"/>
</dbReference>
<dbReference type="GO" id="GO:0003700">
    <property type="term" value="F:DNA-binding transcription factor activity"/>
    <property type="evidence" value="ECO:0007669"/>
    <property type="project" value="InterPro"/>
</dbReference>
<dbReference type="Pfam" id="PF00847">
    <property type="entry name" value="AP2"/>
    <property type="match status" value="1"/>
</dbReference>
<evidence type="ECO:0000259" key="7">
    <source>
        <dbReference type="PROSITE" id="PS51032"/>
    </source>
</evidence>
<evidence type="ECO:0000256" key="6">
    <source>
        <dbReference type="ARBA" id="ARBA00024343"/>
    </source>
</evidence>
<gene>
    <name evidence="8" type="ORF">LLUT_LOCUS25391</name>
</gene>
<dbReference type="CDD" id="cd00018">
    <property type="entry name" value="AP2"/>
    <property type="match status" value="1"/>
</dbReference>
<dbReference type="Proteomes" id="UP001497480">
    <property type="component" value="Unassembled WGS sequence"/>
</dbReference>
<evidence type="ECO:0000256" key="2">
    <source>
        <dbReference type="ARBA" id="ARBA00023015"/>
    </source>
</evidence>
<keyword evidence="9" id="KW-1185">Reference proteome</keyword>
<feature type="domain" description="AP2/ERF" evidence="7">
    <location>
        <begin position="73"/>
        <end position="131"/>
    </location>
</feature>
<comment type="caution">
    <text evidence="8">The sequence shown here is derived from an EMBL/GenBank/DDBJ whole genome shotgun (WGS) entry which is preliminary data.</text>
</comment>
<dbReference type="PANTHER" id="PTHR31190:SF274">
    <property type="entry name" value="ETHYLENE-RESPONSIVE TRANSCRIPTION FACTOR 13"/>
    <property type="match status" value="1"/>
</dbReference>
<dbReference type="AlphaFoldDB" id="A0AAV1XR69"/>
<dbReference type="GO" id="GO:0003677">
    <property type="term" value="F:DNA binding"/>
    <property type="evidence" value="ECO:0007669"/>
    <property type="project" value="UniProtKB-KW"/>
</dbReference>
<comment type="subcellular location">
    <subcellularLocation>
        <location evidence="1">Nucleus</location>
    </subcellularLocation>
</comment>
<dbReference type="InterPro" id="IPR044808">
    <property type="entry name" value="ERF_plant"/>
</dbReference>
<dbReference type="InterPro" id="IPR001471">
    <property type="entry name" value="AP2/ERF_dom"/>
</dbReference>
<keyword evidence="5" id="KW-0539">Nucleus</keyword>
<dbReference type="InterPro" id="IPR016177">
    <property type="entry name" value="DNA-bd_dom_sf"/>
</dbReference>
<dbReference type="FunFam" id="3.30.730.10:FF:000001">
    <property type="entry name" value="Ethylene-responsive transcription factor 2"/>
    <property type="match status" value="1"/>
</dbReference>
<dbReference type="SUPFAM" id="SSF54171">
    <property type="entry name" value="DNA-binding domain"/>
    <property type="match status" value="1"/>
</dbReference>
<dbReference type="PRINTS" id="PR00367">
    <property type="entry name" value="ETHRSPELEMNT"/>
</dbReference>
<dbReference type="GO" id="GO:0005634">
    <property type="term" value="C:nucleus"/>
    <property type="evidence" value="ECO:0007669"/>
    <property type="project" value="UniProtKB-SubCell"/>
</dbReference>
<accession>A0AAV1XR69</accession>
<evidence type="ECO:0000313" key="8">
    <source>
        <dbReference type="EMBL" id="CAL0324331.1"/>
    </source>
</evidence>
<dbReference type="PANTHER" id="PTHR31190">
    <property type="entry name" value="DNA-BINDING DOMAIN"/>
    <property type="match status" value="1"/>
</dbReference>